<sequence length="203" mass="19483">MRTSVKIASAIGASTLAVLAAAGCSSDSKSKESSTSASSASSSASSTSSSAAAQPADYSALLIKGTDLVAPEVFTASAPVQNPNGQPGVAASFSNPDSTHVVGDTILVLADPAAASSALEAAKGALGSNVTGGTPAPMNVGSGGTSVSGTSPDGAKSVTVVLFTEGKAFVTLEFDGPAGADAPPDFVADVSQKQAAAIKNGLH</sequence>
<protein>
    <recommendedName>
        <fullName evidence="4">Lipoprotein LpqN</fullName>
    </recommendedName>
</protein>
<accession>A0A8H2JBR1</accession>
<dbReference type="GeneID" id="76725007"/>
<evidence type="ECO:0008006" key="4">
    <source>
        <dbReference type="Google" id="ProtNLM"/>
    </source>
</evidence>
<comment type="caution">
    <text evidence="3">The sequence shown here is derived from an EMBL/GenBank/DDBJ whole genome shotgun (WGS) entry which is preliminary data.</text>
</comment>
<feature type="region of interest" description="Disordered" evidence="1">
    <location>
        <begin position="26"/>
        <end position="50"/>
    </location>
</feature>
<dbReference type="PROSITE" id="PS51257">
    <property type="entry name" value="PROKAR_LIPOPROTEIN"/>
    <property type="match status" value="1"/>
</dbReference>
<dbReference type="RefSeq" id="WP_036421794.1">
    <property type="nucleotide sequence ID" value="NZ_ANBS01000028.1"/>
</dbReference>
<organism evidence="3">
    <name type="scientific">Mycolicibacterium mucogenicum DSM 44124</name>
    <dbReference type="NCBI Taxonomy" id="1226753"/>
    <lineage>
        <taxon>Bacteria</taxon>
        <taxon>Bacillati</taxon>
        <taxon>Actinomycetota</taxon>
        <taxon>Actinomycetes</taxon>
        <taxon>Mycobacteriales</taxon>
        <taxon>Mycobacteriaceae</taxon>
        <taxon>Mycolicibacterium</taxon>
    </lineage>
</organism>
<evidence type="ECO:0000256" key="2">
    <source>
        <dbReference type="SAM" id="SignalP"/>
    </source>
</evidence>
<reference evidence="3" key="1">
    <citation type="submission" date="2018-01" db="EMBL/GenBank/DDBJ databases">
        <title>Comparative genomics of Mycobacterium mucogenicum and Mycobacterium neoaurum clade members emphasizing tRNA and non-coding RNA.</title>
        <authorList>
            <person name="Behra P.R.K."/>
            <person name="Pettersson B.M.F."/>
            <person name="Das S."/>
            <person name="Dasgupta S."/>
            <person name="Kirsebom L.A."/>
        </authorList>
    </citation>
    <scope>NUCLEOTIDE SEQUENCE</scope>
    <source>
        <strain evidence="3">DSM 44124</strain>
    </source>
</reference>
<gene>
    <name evidence="3" type="ORF">C1S78_08790</name>
</gene>
<proteinExistence type="predicted"/>
<feature type="signal peptide" evidence="2">
    <location>
        <begin position="1"/>
        <end position="20"/>
    </location>
</feature>
<feature type="chain" id="PRO_5039637223" description="Lipoprotein LpqN" evidence="2">
    <location>
        <begin position="21"/>
        <end position="203"/>
    </location>
</feature>
<keyword evidence="2" id="KW-0732">Signal</keyword>
<name>A0A8H2JBR1_MYCMU</name>
<feature type="compositionally biased region" description="Low complexity" evidence="1">
    <location>
        <begin position="33"/>
        <end position="50"/>
    </location>
</feature>
<dbReference type="EMBL" id="POTL01000001">
    <property type="protein sequence ID" value="TLH52445.1"/>
    <property type="molecule type" value="Genomic_DNA"/>
</dbReference>
<dbReference type="AlphaFoldDB" id="A0A8H2JBR1"/>
<evidence type="ECO:0000256" key="1">
    <source>
        <dbReference type="SAM" id="MobiDB-lite"/>
    </source>
</evidence>
<evidence type="ECO:0000313" key="3">
    <source>
        <dbReference type="EMBL" id="TLH52445.1"/>
    </source>
</evidence>